<dbReference type="OrthoDB" id="396512at2"/>
<reference evidence="3" key="1">
    <citation type="submission" date="2016-10" db="EMBL/GenBank/DDBJ databases">
        <authorList>
            <person name="Varghese N."/>
            <person name="Submissions S."/>
        </authorList>
    </citation>
    <scope>NUCLEOTIDE SEQUENCE [LARGE SCALE GENOMIC DNA]</scope>
    <source>
        <strain evidence="3">S7</strain>
    </source>
</reference>
<dbReference type="AlphaFoldDB" id="A0A1I5XIH1"/>
<dbReference type="CDD" id="cd00761">
    <property type="entry name" value="Glyco_tranf_GTA_type"/>
    <property type="match status" value="1"/>
</dbReference>
<dbReference type="Gene3D" id="3.90.550.10">
    <property type="entry name" value="Spore Coat Polysaccharide Biosynthesis Protein SpsA, Chain A"/>
    <property type="match status" value="1"/>
</dbReference>
<dbReference type="EMBL" id="FOXD01000028">
    <property type="protein sequence ID" value="SFQ31759.1"/>
    <property type="molecule type" value="Genomic_DNA"/>
</dbReference>
<dbReference type="STRING" id="1884432.SAMN05518683_12830"/>
<accession>A0A1I5XIH1</accession>
<keyword evidence="3" id="KW-1185">Reference proteome</keyword>
<dbReference type="InterPro" id="IPR050834">
    <property type="entry name" value="Glycosyltransf_2"/>
</dbReference>
<dbReference type="Proteomes" id="UP000198892">
    <property type="component" value="Unassembled WGS sequence"/>
</dbReference>
<dbReference type="PANTHER" id="PTHR43685">
    <property type="entry name" value="GLYCOSYLTRANSFERASE"/>
    <property type="match status" value="1"/>
</dbReference>
<dbReference type="InterPro" id="IPR001173">
    <property type="entry name" value="Glyco_trans_2-like"/>
</dbReference>
<keyword evidence="2" id="KW-0808">Transferase</keyword>
<evidence type="ECO:0000259" key="1">
    <source>
        <dbReference type="Pfam" id="PF00535"/>
    </source>
</evidence>
<sequence length="426" mass="48698">MNDITALLFGYSNRKTLQQALCSLEKIHHRINMVMVLDPAKQIGNEAKRRSFDVSFIPEHDPGSALNRILSSIKTSYILFLHDDDYISSSFQPSYVNLDPYKSVMTVPQRIGRAVIEKPFLIRTSIGNQNPFPSIRQLPFREALLPAWLSALENHHLTAGQLDGLKKINKNTSKSEREKIHFLTKYETTSMKSKTPSLSIFIANYNMGSYVETALLSCILQNVQPESVFIIDDGSTDDSRSRLSEWKNHPRVTFIAKENGGKAKALNDVLPRVSTEFVMELDADDWLDPDAVSMVKHYLQDLPEPACVLYGNLRRWKQTADGGVLYKGLSKGRPVRAKNDLLSYRFPLGPRIYRTSTLKQIGGFPVVPFEHGRLYEDVSVLMNLFREAPLFFQDFTVYNVREHKESITKKNHSKWNDFYKSWLGTD</sequence>
<proteinExistence type="predicted"/>
<dbReference type="SUPFAM" id="SSF53448">
    <property type="entry name" value="Nucleotide-diphospho-sugar transferases"/>
    <property type="match status" value="1"/>
</dbReference>
<dbReference type="GO" id="GO:0016740">
    <property type="term" value="F:transferase activity"/>
    <property type="evidence" value="ECO:0007669"/>
    <property type="project" value="UniProtKB-KW"/>
</dbReference>
<dbReference type="InterPro" id="IPR029044">
    <property type="entry name" value="Nucleotide-diphossugar_trans"/>
</dbReference>
<name>A0A1I5XIH1_9BACI</name>
<protein>
    <submittedName>
        <fullName evidence="2">Glycosyl transferase family 2</fullName>
    </submittedName>
</protein>
<feature type="domain" description="Glycosyltransferase 2-like" evidence="1">
    <location>
        <begin position="199"/>
        <end position="303"/>
    </location>
</feature>
<organism evidence="2 3">
    <name type="scientific">Salibacterium halotolerans</name>
    <dbReference type="NCBI Taxonomy" id="1884432"/>
    <lineage>
        <taxon>Bacteria</taxon>
        <taxon>Bacillati</taxon>
        <taxon>Bacillota</taxon>
        <taxon>Bacilli</taxon>
        <taxon>Bacillales</taxon>
        <taxon>Bacillaceae</taxon>
    </lineage>
</organism>
<dbReference type="RefSeq" id="WP_093339188.1">
    <property type="nucleotide sequence ID" value="NZ_FOXD01000028.1"/>
</dbReference>
<dbReference type="Pfam" id="PF00535">
    <property type="entry name" value="Glycos_transf_2"/>
    <property type="match status" value="1"/>
</dbReference>
<gene>
    <name evidence="2" type="ORF">SAMN05518683_12830</name>
</gene>
<evidence type="ECO:0000313" key="3">
    <source>
        <dbReference type="Proteomes" id="UP000198892"/>
    </source>
</evidence>
<dbReference type="PANTHER" id="PTHR43685:SF2">
    <property type="entry name" value="GLYCOSYLTRANSFERASE 2-LIKE DOMAIN-CONTAINING PROTEIN"/>
    <property type="match status" value="1"/>
</dbReference>
<evidence type="ECO:0000313" key="2">
    <source>
        <dbReference type="EMBL" id="SFQ31759.1"/>
    </source>
</evidence>